<reference evidence="2" key="1">
    <citation type="submission" date="2015-10" db="EMBL/GenBank/DDBJ databases">
        <authorList>
            <person name="Regsiter A."/>
            <person name="william w."/>
        </authorList>
    </citation>
    <scope>NUCLEOTIDE SEQUENCE [LARGE SCALE GENOMIC DNA]</scope>
</reference>
<evidence type="ECO:0000313" key="1">
    <source>
        <dbReference type="EMBL" id="CUR36199.1"/>
    </source>
</evidence>
<dbReference type="OrthoDB" id="582599at2"/>
<evidence type="ECO:0000313" key="2">
    <source>
        <dbReference type="Proteomes" id="UP000184315"/>
    </source>
</evidence>
<dbReference type="Proteomes" id="UP000184315">
    <property type="component" value="Unassembled WGS sequence"/>
</dbReference>
<name>A0A1J1LUV1_9CYAN</name>
<dbReference type="STRING" id="671072.PL9214920002"/>
<sequence length="139" mass="15733">MDKLERDTTANPIIDNPKDLEKIRKDWGIPNIEMLDSNPETAIGASQKLAYDLFISVGILCKNRLNLYQEGNAKFPIEQIKALKLLYEIYAPLMGVNELVSPNAAIKSLEAYGYNLEGLKRIEDDKSTDEFKKPKETTN</sequence>
<accession>A0A1J1LUV1</accession>
<dbReference type="AlphaFoldDB" id="A0A1J1LUV1"/>
<gene>
    <name evidence="1" type="ORF">PL9214920002</name>
</gene>
<dbReference type="RefSeq" id="WP_072722815.1">
    <property type="nucleotide sequence ID" value="NZ_LN889821.1"/>
</dbReference>
<keyword evidence="2" id="KW-1185">Reference proteome</keyword>
<proteinExistence type="predicted"/>
<protein>
    <submittedName>
        <fullName evidence="1">Uncharacterized protein</fullName>
    </submittedName>
</protein>
<organism evidence="1 2">
    <name type="scientific">Planktothrix tepida PCC 9214</name>
    <dbReference type="NCBI Taxonomy" id="671072"/>
    <lineage>
        <taxon>Bacteria</taxon>
        <taxon>Bacillati</taxon>
        <taxon>Cyanobacteriota</taxon>
        <taxon>Cyanophyceae</taxon>
        <taxon>Oscillatoriophycideae</taxon>
        <taxon>Oscillatoriales</taxon>
        <taxon>Microcoleaceae</taxon>
        <taxon>Planktothrix</taxon>
    </lineage>
</organism>
<dbReference type="EMBL" id="CZDF01000192">
    <property type="protein sequence ID" value="CUR36199.1"/>
    <property type="molecule type" value="Genomic_DNA"/>
</dbReference>